<feature type="compositionally biased region" description="Low complexity" evidence="2">
    <location>
        <begin position="284"/>
        <end position="301"/>
    </location>
</feature>
<dbReference type="InterPro" id="IPR042361">
    <property type="entry name" value="ZBP1"/>
</dbReference>
<feature type="compositionally biased region" description="Polar residues" evidence="2">
    <location>
        <begin position="378"/>
        <end position="391"/>
    </location>
</feature>
<dbReference type="PANTHER" id="PTHR14966:SF0">
    <property type="entry name" value="Z-DNA-BINDING PROTEIN 1"/>
    <property type="match status" value="1"/>
</dbReference>
<dbReference type="SUPFAM" id="SSF46785">
    <property type="entry name" value="Winged helix' DNA-binding domain"/>
    <property type="match status" value="2"/>
</dbReference>
<dbReference type="GO" id="GO:0003677">
    <property type="term" value="F:DNA binding"/>
    <property type="evidence" value="ECO:0007669"/>
    <property type="project" value="InterPro"/>
</dbReference>
<dbReference type="OrthoDB" id="9837317at2759"/>
<dbReference type="SMART" id="SM00550">
    <property type="entry name" value="Zalpha"/>
    <property type="match status" value="2"/>
</dbReference>
<dbReference type="PROSITE" id="PS50139">
    <property type="entry name" value="Z_BINDING"/>
    <property type="match status" value="2"/>
</dbReference>
<accession>A0A8B7QY03</accession>
<keyword evidence="4" id="KW-1185">Reference proteome</keyword>
<evidence type="ECO:0000256" key="2">
    <source>
        <dbReference type="SAM" id="MobiDB-lite"/>
    </source>
</evidence>
<reference evidence="5" key="1">
    <citation type="submission" date="2025-08" db="UniProtKB">
        <authorList>
            <consortium name="RefSeq"/>
        </authorList>
    </citation>
    <scope>IDENTIFICATION</scope>
    <source>
        <tissue evidence="5">Muscle</tissue>
    </source>
</reference>
<feature type="region of interest" description="Disordered" evidence="2">
    <location>
        <begin position="270"/>
        <end position="318"/>
    </location>
</feature>
<dbReference type="CTD" id="81030"/>
<dbReference type="Gene3D" id="1.10.10.10">
    <property type="entry name" value="Winged helix-like DNA-binding domain superfamily/Winged helix DNA-binding domain"/>
    <property type="match status" value="2"/>
</dbReference>
<evidence type="ECO:0000313" key="5">
    <source>
        <dbReference type="RefSeq" id="XP_019492673.1"/>
    </source>
</evidence>
<dbReference type="Pfam" id="PF12721">
    <property type="entry name" value="RHIM"/>
    <property type="match status" value="2"/>
</dbReference>
<keyword evidence="1" id="KW-0694">RNA-binding</keyword>
<organism evidence="4 5">
    <name type="scientific">Hipposideros armiger</name>
    <name type="common">Great Himalayan leaf-nosed bat</name>
    <dbReference type="NCBI Taxonomy" id="186990"/>
    <lineage>
        <taxon>Eukaryota</taxon>
        <taxon>Metazoa</taxon>
        <taxon>Chordata</taxon>
        <taxon>Craniata</taxon>
        <taxon>Vertebrata</taxon>
        <taxon>Euteleostomi</taxon>
        <taxon>Mammalia</taxon>
        <taxon>Eutheria</taxon>
        <taxon>Laurasiatheria</taxon>
        <taxon>Chiroptera</taxon>
        <taxon>Yinpterochiroptera</taxon>
        <taxon>Rhinolophoidea</taxon>
        <taxon>Hipposideridae</taxon>
        <taxon>Hipposideros</taxon>
    </lineage>
</organism>
<evidence type="ECO:0000256" key="1">
    <source>
        <dbReference type="ARBA" id="ARBA00022884"/>
    </source>
</evidence>
<feature type="compositionally biased region" description="Acidic residues" evidence="2">
    <location>
        <begin position="358"/>
        <end position="369"/>
    </location>
</feature>
<dbReference type="Pfam" id="PF02295">
    <property type="entry name" value="z-alpha"/>
    <property type="match status" value="1"/>
</dbReference>
<dbReference type="KEGG" id="hai:109380005"/>
<proteinExistence type="predicted"/>
<feature type="region of interest" description="Disordered" evidence="2">
    <location>
        <begin position="345"/>
        <end position="391"/>
    </location>
</feature>
<dbReference type="GO" id="GO:0003723">
    <property type="term" value="F:RNA binding"/>
    <property type="evidence" value="ECO:0007669"/>
    <property type="project" value="UniProtKB-KW"/>
</dbReference>
<dbReference type="InterPro" id="IPR036388">
    <property type="entry name" value="WH-like_DNA-bd_sf"/>
</dbReference>
<dbReference type="GO" id="GO:0005634">
    <property type="term" value="C:nucleus"/>
    <property type="evidence" value="ECO:0007669"/>
    <property type="project" value="TreeGrafter"/>
</dbReference>
<dbReference type="Proteomes" id="UP000694851">
    <property type="component" value="Unplaced"/>
</dbReference>
<dbReference type="InterPro" id="IPR025735">
    <property type="entry name" value="RHIM"/>
</dbReference>
<evidence type="ECO:0000313" key="4">
    <source>
        <dbReference type="Proteomes" id="UP000694851"/>
    </source>
</evidence>
<sequence length="419" mass="44564">MAGAPADPGETDLKQRILRVLRDAGCPMKTALLVKECQVPKNKLNQVLYRMKDESQVALAGPGTWCLGNGGTGEAVSTALAQPSRAERPQQDVVTIPERPDCQLSEQQEKIYRFLEASGPCRALNIAKSLGMMTAREVNPDLYAMSKKHLLDFNQNSKVWAIYRPAEGSGGRNQSTAVIYQQNPINMIYQNGPGSHISIANSQAIQIGHGNLILSQTASGENGPTVPLYPPPLESADPSTQDPLARSWGSQDIYMEKSEFRRVQLGHGNELSIHSTPTKGPACSPAGKTTASATTAGSEASFEIRMPTPRPHTEGDTGNVVQKVHISSCLLEDAAIGNSNRMRVSLGAAGPGGGAGPEDSDGDPGEPAEDAAPHSEAAQPSDNFPDNVSHTDVDISTLTFHLEAVTLESRDPEAAEDCP</sequence>
<dbReference type="RefSeq" id="XP_019492673.1">
    <property type="nucleotide sequence ID" value="XM_019637128.1"/>
</dbReference>
<dbReference type="GO" id="GO:0003726">
    <property type="term" value="F:double-stranded RNA adenosine deaminase activity"/>
    <property type="evidence" value="ECO:0007669"/>
    <property type="project" value="InterPro"/>
</dbReference>
<dbReference type="InterPro" id="IPR036390">
    <property type="entry name" value="WH_DNA-bd_sf"/>
</dbReference>
<protein>
    <submittedName>
        <fullName evidence="5">Z-DNA-binding protein 1 isoform X1</fullName>
    </submittedName>
</protein>
<name>A0A8B7QY03_HIPAR</name>
<dbReference type="AlphaFoldDB" id="A0A8B7QY03"/>
<dbReference type="PANTHER" id="PTHR14966">
    <property type="entry name" value="Z-DNA-BINDING PROTEIN 1"/>
    <property type="match status" value="1"/>
</dbReference>
<feature type="domain" description="Z-binding" evidence="3">
    <location>
        <begin position="7"/>
        <end position="69"/>
    </location>
</feature>
<gene>
    <name evidence="5" type="primary">ZBP1</name>
</gene>
<dbReference type="GeneID" id="109380005"/>
<dbReference type="GO" id="GO:0060340">
    <property type="term" value="P:positive regulation of type I interferon-mediated signaling pathway"/>
    <property type="evidence" value="ECO:0007669"/>
    <property type="project" value="InterPro"/>
</dbReference>
<dbReference type="InterPro" id="IPR042371">
    <property type="entry name" value="Z_dom"/>
</dbReference>
<feature type="domain" description="Z-binding" evidence="3">
    <location>
        <begin position="101"/>
        <end position="164"/>
    </location>
</feature>
<evidence type="ECO:0000259" key="3">
    <source>
        <dbReference type="PROSITE" id="PS50139"/>
    </source>
</evidence>
<dbReference type="FunFam" id="1.10.10.10:FF:000466">
    <property type="entry name" value="Z-DNA binding protein 1"/>
    <property type="match status" value="1"/>
</dbReference>